<dbReference type="Pfam" id="PF07956">
    <property type="entry name" value="DUF1690"/>
    <property type="match status" value="1"/>
</dbReference>
<dbReference type="GO" id="GO:0016020">
    <property type="term" value="C:membrane"/>
    <property type="evidence" value="ECO:0007669"/>
    <property type="project" value="UniProtKB-SubCell"/>
</dbReference>
<dbReference type="VEuPathDB" id="FungiDB:C5L36_0A06930"/>
<dbReference type="Pfam" id="PF01105">
    <property type="entry name" value="EMP24_GP25L"/>
    <property type="match status" value="1"/>
</dbReference>
<dbReference type="Proteomes" id="UP000189274">
    <property type="component" value="Unassembled WGS sequence"/>
</dbReference>
<comment type="subcellular location">
    <subcellularLocation>
        <location evidence="7">Endomembrane system</location>
        <topology evidence="7">Single-pass membrane protein</topology>
    </subcellularLocation>
    <subcellularLocation>
        <location evidence="1">Membrane</location>
        <topology evidence="1">Single-pass type I membrane protein</topology>
    </subcellularLocation>
</comment>
<keyword evidence="5" id="KW-1133">Transmembrane helix</keyword>
<dbReference type="PANTHER" id="PTHR22811">
    <property type="entry name" value="TRANSMEMBRANE EMP24 DOMAIN-CONTAINING PROTEIN"/>
    <property type="match status" value="1"/>
</dbReference>
<feature type="domain" description="GOLD" evidence="9">
    <location>
        <begin position="28"/>
        <end position="115"/>
    </location>
</feature>
<dbReference type="AlphaFoldDB" id="A0A1V2LL72"/>
<dbReference type="GO" id="GO:0012505">
    <property type="term" value="C:endomembrane system"/>
    <property type="evidence" value="ECO:0007669"/>
    <property type="project" value="UniProtKB-SubCell"/>
</dbReference>
<keyword evidence="3" id="KW-0812">Transmembrane</keyword>
<evidence type="ECO:0000256" key="7">
    <source>
        <dbReference type="ARBA" id="ARBA00037847"/>
    </source>
</evidence>
<keyword evidence="4 8" id="KW-0732">Signal</keyword>
<dbReference type="EMBL" id="MQVM01000013">
    <property type="protein sequence ID" value="ONH73692.1"/>
    <property type="molecule type" value="Genomic_DNA"/>
</dbReference>
<dbReference type="SUPFAM" id="SSF101576">
    <property type="entry name" value="Supernatant protein factor (SPF), C-terminal domain"/>
    <property type="match status" value="1"/>
</dbReference>
<evidence type="ECO:0000256" key="2">
    <source>
        <dbReference type="ARBA" id="ARBA00007104"/>
    </source>
</evidence>
<comment type="caution">
    <text evidence="10">The sequence shown here is derived from an EMBL/GenBank/DDBJ whole genome shotgun (WGS) entry which is preliminary data.</text>
</comment>
<organism evidence="10 11">
    <name type="scientific">Pichia kudriavzevii</name>
    <name type="common">Yeast</name>
    <name type="synonym">Issatchenkia orientalis</name>
    <dbReference type="NCBI Taxonomy" id="4909"/>
    <lineage>
        <taxon>Eukaryota</taxon>
        <taxon>Fungi</taxon>
        <taxon>Dikarya</taxon>
        <taxon>Ascomycota</taxon>
        <taxon>Saccharomycotina</taxon>
        <taxon>Pichiomycetes</taxon>
        <taxon>Pichiales</taxon>
        <taxon>Pichiaceae</taxon>
        <taxon>Pichia</taxon>
    </lineage>
</organism>
<evidence type="ECO:0000256" key="6">
    <source>
        <dbReference type="ARBA" id="ARBA00023136"/>
    </source>
</evidence>
<evidence type="ECO:0000259" key="9">
    <source>
        <dbReference type="PROSITE" id="PS50866"/>
    </source>
</evidence>
<evidence type="ECO:0000256" key="5">
    <source>
        <dbReference type="ARBA" id="ARBA00022989"/>
    </source>
</evidence>
<evidence type="ECO:0000256" key="4">
    <source>
        <dbReference type="ARBA" id="ARBA00022729"/>
    </source>
</evidence>
<dbReference type="InterPro" id="IPR036598">
    <property type="entry name" value="GOLD_dom_sf"/>
</dbReference>
<dbReference type="InterPro" id="IPR012471">
    <property type="entry name" value="DUF1690"/>
</dbReference>
<proteinExistence type="inferred from homology"/>
<name>A0A1V2LL72_PICKU</name>
<dbReference type="PROSITE" id="PS50866">
    <property type="entry name" value="GOLD"/>
    <property type="match status" value="1"/>
</dbReference>
<dbReference type="InterPro" id="IPR015720">
    <property type="entry name" value="Emp24-like"/>
</dbReference>
<evidence type="ECO:0000256" key="1">
    <source>
        <dbReference type="ARBA" id="ARBA00004479"/>
    </source>
</evidence>
<evidence type="ECO:0000256" key="3">
    <source>
        <dbReference type="ARBA" id="ARBA00022692"/>
    </source>
</evidence>
<reference evidence="11" key="1">
    <citation type="journal article" date="2017" name="Genome Announc.">
        <title>Genome sequences of Cyberlindnera fabianii 65, Pichia kudriavzevii 129, and Saccharomyces cerevisiae 131 isolated from fermented masau fruits in Zimbabwe.</title>
        <authorList>
            <person name="van Rijswijck I.M.H."/>
            <person name="Derks M.F.L."/>
            <person name="Abee T."/>
            <person name="de Ridder D."/>
            <person name="Smid E.J."/>
        </authorList>
    </citation>
    <scope>NUCLEOTIDE SEQUENCE [LARGE SCALE GENOMIC DNA]</scope>
    <source>
        <strain evidence="11">129</strain>
    </source>
</reference>
<comment type="similarity">
    <text evidence="2">Belongs to the EMP24/GP25L family.</text>
</comment>
<evidence type="ECO:0000313" key="11">
    <source>
        <dbReference type="Proteomes" id="UP000189274"/>
    </source>
</evidence>
<dbReference type="InterPro" id="IPR009038">
    <property type="entry name" value="GOLD_dom"/>
</dbReference>
<dbReference type="SMART" id="SM01190">
    <property type="entry name" value="EMP24_GP25L"/>
    <property type="match status" value="1"/>
</dbReference>
<feature type="signal peptide" evidence="8">
    <location>
        <begin position="1"/>
        <end position="18"/>
    </location>
</feature>
<accession>A0A1V2LL72</accession>
<sequence>MKFSSILSLFALSSLASAHIALLPPRGKECFYETLKTNDELSVSFQVGDRDRDATEQLHCDFWIQSPSGKIIKSLTDATHANINIKAKESGKHVYCFSNEDSNMKTKDVSFNVHGVIYVDVNDNSDNNLETSIRKLLELVYDVKNEQNYIVVRERTHRNTAESTNSRVKYWSSIQLAVVVLNTFPSATPVQFSPQLLHALDASTETSVTRSEHKSQEIAKQVSAKLDSILSSKVMELDDTIEKSLLKTDNGVGAPMLNEKLDVVYSKLKSSAEAKIAKSDSLKAAEESVANCLLKNKGRPLNCWDEVQEFKKLAGVP</sequence>
<evidence type="ECO:0000313" key="10">
    <source>
        <dbReference type="EMBL" id="ONH73692.1"/>
    </source>
</evidence>
<evidence type="ECO:0000256" key="8">
    <source>
        <dbReference type="SAM" id="SignalP"/>
    </source>
</evidence>
<protein>
    <submittedName>
        <fullName evidence="10">Endosomal protein P24B</fullName>
    </submittedName>
</protein>
<keyword evidence="6" id="KW-0472">Membrane</keyword>
<gene>
    <name evidence="10" type="ORF">BOH78_3005</name>
</gene>
<feature type="chain" id="PRO_5010732252" evidence="8">
    <location>
        <begin position="19"/>
        <end position="317"/>
    </location>
</feature>